<organism evidence="4">
    <name type="scientific">Noctiluca scintillans</name>
    <name type="common">Sea sparkle</name>
    <name type="synonym">Red tide dinoflagellate</name>
    <dbReference type="NCBI Taxonomy" id="2966"/>
    <lineage>
        <taxon>Eukaryota</taxon>
        <taxon>Sar</taxon>
        <taxon>Alveolata</taxon>
        <taxon>Dinophyceae</taxon>
        <taxon>Noctilucales</taxon>
        <taxon>Noctilucaceae</taxon>
        <taxon>Noctiluca</taxon>
    </lineage>
</organism>
<feature type="domain" description="Sulfotransferase" evidence="3">
    <location>
        <begin position="48"/>
        <end position="290"/>
    </location>
</feature>
<keyword evidence="2" id="KW-0808">Transferase</keyword>
<dbReference type="InterPro" id="IPR027417">
    <property type="entry name" value="P-loop_NTPase"/>
</dbReference>
<dbReference type="EMBL" id="HBFQ01015578">
    <property type="protein sequence ID" value="CAD8836428.1"/>
    <property type="molecule type" value="Transcribed_RNA"/>
</dbReference>
<accession>A0A7S0ZY65</accession>
<dbReference type="Gene3D" id="3.40.50.300">
    <property type="entry name" value="P-loop containing nucleotide triphosphate hydrolases"/>
    <property type="match status" value="1"/>
</dbReference>
<dbReference type="SUPFAM" id="SSF52540">
    <property type="entry name" value="P-loop containing nucleoside triphosphate hydrolases"/>
    <property type="match status" value="1"/>
</dbReference>
<dbReference type="PANTHER" id="PTHR11783">
    <property type="entry name" value="SULFOTRANSFERASE SULT"/>
    <property type="match status" value="1"/>
</dbReference>
<dbReference type="AlphaFoldDB" id="A0A7S0ZY65"/>
<name>A0A7S0ZY65_NOCSC</name>
<reference evidence="4" key="1">
    <citation type="submission" date="2021-01" db="EMBL/GenBank/DDBJ databases">
        <authorList>
            <person name="Corre E."/>
            <person name="Pelletier E."/>
            <person name="Niang G."/>
            <person name="Scheremetjew M."/>
            <person name="Finn R."/>
            <person name="Kale V."/>
            <person name="Holt S."/>
            <person name="Cochrane G."/>
            <person name="Meng A."/>
            <person name="Brown T."/>
            <person name="Cohen L."/>
        </authorList>
    </citation>
    <scope>NUCLEOTIDE SEQUENCE</scope>
</reference>
<dbReference type="Pfam" id="PF00685">
    <property type="entry name" value="Sulfotransfer_1"/>
    <property type="match status" value="1"/>
</dbReference>
<evidence type="ECO:0000313" key="4">
    <source>
        <dbReference type="EMBL" id="CAD8836428.1"/>
    </source>
</evidence>
<protein>
    <recommendedName>
        <fullName evidence="3">Sulfotransferase domain-containing protein</fullName>
    </recommendedName>
</protein>
<proteinExistence type="inferred from homology"/>
<dbReference type="InterPro" id="IPR000863">
    <property type="entry name" value="Sulfotransferase_dom"/>
</dbReference>
<evidence type="ECO:0000256" key="2">
    <source>
        <dbReference type="ARBA" id="ARBA00022679"/>
    </source>
</evidence>
<gene>
    <name evidence="4" type="ORF">NSCI0253_LOCUS10776</name>
</gene>
<evidence type="ECO:0000259" key="3">
    <source>
        <dbReference type="Pfam" id="PF00685"/>
    </source>
</evidence>
<evidence type="ECO:0000256" key="1">
    <source>
        <dbReference type="ARBA" id="ARBA00005771"/>
    </source>
</evidence>
<comment type="similarity">
    <text evidence="1">Belongs to the sulfotransferase 1 family.</text>
</comment>
<sequence length="309" mass="35553">MSVPRPSDEDVARATEAQPVIRFDEFGYGVAYITTKANVAHMEANLRPDDIVICSFPKSGTNWVKQIVQMIRLRGDPTLVEKYSQEDLSTYINFPDSIANFDFSKVEELKPRAFFSHFTYHDIAKGARYIYVMRDHADATVSLYNYTKSSGYSWQNHTLDDCARMMMEGLCYHGAWEAHIGSWLDQRENPNILFLKYEDMKENLAGEVSRIAQFMGFDLTGDELARVLEFSSFSHMKEKADTIQGRKFMESVFQTKFADSYTLVREGTTKKDVFSPEVRAAFDRFFQEKAAPAWSMPELESYGQLKIPK</sequence>
<dbReference type="GO" id="GO:0008146">
    <property type="term" value="F:sulfotransferase activity"/>
    <property type="evidence" value="ECO:0007669"/>
    <property type="project" value="InterPro"/>
</dbReference>